<accession>A0ACC2MDP8</accession>
<keyword evidence="2" id="KW-1185">Reference proteome</keyword>
<evidence type="ECO:0000313" key="1">
    <source>
        <dbReference type="EMBL" id="KAJ8643755.1"/>
    </source>
</evidence>
<protein>
    <submittedName>
        <fullName evidence="1">Uncharacterized protein</fullName>
    </submittedName>
</protein>
<comment type="caution">
    <text evidence="1">The sequence shown here is derived from an EMBL/GenBank/DDBJ whole genome shotgun (WGS) entry which is preliminary data.</text>
</comment>
<dbReference type="Proteomes" id="UP001234297">
    <property type="component" value="Chromosome 2"/>
</dbReference>
<proteinExistence type="predicted"/>
<sequence length="114" mass="12740">MDVPEKLLQFKFHFIFLSLFSILVALIVTYSSSVVTIFSYFWPLVVSTGLFFAAVVVFGRISPPEADCPGEKTGAELIDYVAGHPEMKVEDTHLPEKTVLPEKTLLLETDLHPL</sequence>
<organism evidence="1 2">
    <name type="scientific">Persea americana</name>
    <name type="common">Avocado</name>
    <dbReference type="NCBI Taxonomy" id="3435"/>
    <lineage>
        <taxon>Eukaryota</taxon>
        <taxon>Viridiplantae</taxon>
        <taxon>Streptophyta</taxon>
        <taxon>Embryophyta</taxon>
        <taxon>Tracheophyta</taxon>
        <taxon>Spermatophyta</taxon>
        <taxon>Magnoliopsida</taxon>
        <taxon>Magnoliidae</taxon>
        <taxon>Laurales</taxon>
        <taxon>Lauraceae</taxon>
        <taxon>Persea</taxon>
    </lineage>
</organism>
<reference evidence="1 2" key="1">
    <citation type="journal article" date="2022" name="Hortic Res">
        <title>A haplotype resolved chromosomal level avocado genome allows analysis of novel avocado genes.</title>
        <authorList>
            <person name="Nath O."/>
            <person name="Fletcher S.J."/>
            <person name="Hayward A."/>
            <person name="Shaw L.M."/>
            <person name="Masouleh A.K."/>
            <person name="Furtado A."/>
            <person name="Henry R.J."/>
            <person name="Mitter N."/>
        </authorList>
    </citation>
    <scope>NUCLEOTIDE SEQUENCE [LARGE SCALE GENOMIC DNA]</scope>
    <source>
        <strain evidence="2">cv. Hass</strain>
    </source>
</reference>
<evidence type="ECO:0000313" key="2">
    <source>
        <dbReference type="Proteomes" id="UP001234297"/>
    </source>
</evidence>
<dbReference type="EMBL" id="CM056810">
    <property type="protein sequence ID" value="KAJ8643755.1"/>
    <property type="molecule type" value="Genomic_DNA"/>
</dbReference>
<name>A0ACC2MDP8_PERAE</name>
<gene>
    <name evidence="1" type="ORF">MRB53_005503</name>
</gene>